<evidence type="ECO:0000256" key="6">
    <source>
        <dbReference type="ARBA" id="ARBA00030642"/>
    </source>
</evidence>
<keyword evidence="5 8" id="KW-0697">Rotamase</keyword>
<protein>
    <recommendedName>
        <fullName evidence="4">Parvulin-like PPIase</fullName>
        <ecNumber evidence="3">5.2.1.8</ecNumber>
    </recommendedName>
    <alternativeName>
        <fullName evidence="6">Peptidyl-prolyl cis-trans isomerase plp</fullName>
    </alternativeName>
    <alternativeName>
        <fullName evidence="7">Rotamase plp</fullName>
    </alternativeName>
</protein>
<dbReference type="PANTHER" id="PTHR47245">
    <property type="entry name" value="PEPTIDYLPROLYL ISOMERASE"/>
    <property type="match status" value="1"/>
</dbReference>
<dbReference type="EC" id="5.2.1.8" evidence="3"/>
<dbReference type="Proteomes" id="UP000439522">
    <property type="component" value="Unassembled WGS sequence"/>
</dbReference>
<evidence type="ECO:0000313" key="11">
    <source>
        <dbReference type="Proteomes" id="UP000439522"/>
    </source>
</evidence>
<dbReference type="EMBL" id="WTZA01000001">
    <property type="protein sequence ID" value="MXO74757.1"/>
    <property type="molecule type" value="Genomic_DNA"/>
</dbReference>
<evidence type="ECO:0000256" key="5">
    <source>
        <dbReference type="ARBA" id="ARBA00023110"/>
    </source>
</evidence>
<comment type="catalytic activity">
    <reaction evidence="1">
        <text>[protein]-peptidylproline (omega=180) = [protein]-peptidylproline (omega=0)</text>
        <dbReference type="Rhea" id="RHEA:16237"/>
        <dbReference type="Rhea" id="RHEA-COMP:10747"/>
        <dbReference type="Rhea" id="RHEA-COMP:10748"/>
        <dbReference type="ChEBI" id="CHEBI:83833"/>
        <dbReference type="ChEBI" id="CHEBI:83834"/>
        <dbReference type="EC" id="5.2.1.8"/>
    </reaction>
</comment>
<dbReference type="RefSeq" id="WP_160610488.1">
    <property type="nucleotide sequence ID" value="NZ_WTZA01000001.1"/>
</dbReference>
<dbReference type="PANTHER" id="PTHR47245:SF2">
    <property type="entry name" value="PEPTIDYL-PROLYL CIS-TRANS ISOMERASE HP_0175-RELATED"/>
    <property type="match status" value="1"/>
</dbReference>
<comment type="caution">
    <text evidence="10">The sequence shown here is derived from an EMBL/GenBank/DDBJ whole genome shotgun (WGS) entry which is preliminary data.</text>
</comment>
<evidence type="ECO:0000256" key="3">
    <source>
        <dbReference type="ARBA" id="ARBA00013194"/>
    </source>
</evidence>
<organism evidence="10 11">
    <name type="scientific">Tsuneonella aeria</name>
    <dbReference type="NCBI Taxonomy" id="1837929"/>
    <lineage>
        <taxon>Bacteria</taxon>
        <taxon>Pseudomonadati</taxon>
        <taxon>Pseudomonadota</taxon>
        <taxon>Alphaproteobacteria</taxon>
        <taxon>Sphingomonadales</taxon>
        <taxon>Erythrobacteraceae</taxon>
        <taxon>Tsuneonella</taxon>
    </lineage>
</organism>
<accession>A0A6I4TDN5</accession>
<dbReference type="Gene3D" id="3.10.50.40">
    <property type="match status" value="1"/>
</dbReference>
<dbReference type="GO" id="GO:0003755">
    <property type="term" value="F:peptidyl-prolyl cis-trans isomerase activity"/>
    <property type="evidence" value="ECO:0007669"/>
    <property type="project" value="UniProtKB-KW"/>
</dbReference>
<dbReference type="SUPFAM" id="SSF54534">
    <property type="entry name" value="FKBP-like"/>
    <property type="match status" value="1"/>
</dbReference>
<dbReference type="Pfam" id="PF00639">
    <property type="entry name" value="Rotamase"/>
    <property type="match status" value="1"/>
</dbReference>
<keyword evidence="11" id="KW-1185">Reference proteome</keyword>
<keyword evidence="8 10" id="KW-0413">Isomerase</keyword>
<dbReference type="InterPro" id="IPR000297">
    <property type="entry name" value="PPIase_PpiC"/>
</dbReference>
<dbReference type="AlphaFoldDB" id="A0A6I4TDN5"/>
<evidence type="ECO:0000259" key="9">
    <source>
        <dbReference type="PROSITE" id="PS50198"/>
    </source>
</evidence>
<evidence type="ECO:0000256" key="8">
    <source>
        <dbReference type="PROSITE-ProRule" id="PRU00278"/>
    </source>
</evidence>
<dbReference type="PROSITE" id="PS50198">
    <property type="entry name" value="PPIC_PPIASE_2"/>
    <property type="match status" value="1"/>
</dbReference>
<evidence type="ECO:0000256" key="4">
    <source>
        <dbReference type="ARBA" id="ARBA00018370"/>
    </source>
</evidence>
<evidence type="ECO:0000313" key="10">
    <source>
        <dbReference type="EMBL" id="MXO74757.1"/>
    </source>
</evidence>
<feature type="domain" description="PpiC" evidence="9">
    <location>
        <begin position="149"/>
        <end position="252"/>
    </location>
</feature>
<gene>
    <name evidence="10" type="ORF">GRI40_05920</name>
</gene>
<proteinExistence type="inferred from homology"/>
<dbReference type="InterPro" id="IPR050245">
    <property type="entry name" value="PrsA_foldase"/>
</dbReference>
<evidence type="ECO:0000256" key="7">
    <source>
        <dbReference type="ARBA" id="ARBA00031484"/>
    </source>
</evidence>
<dbReference type="SUPFAM" id="SSF109998">
    <property type="entry name" value="Triger factor/SurA peptide-binding domain-like"/>
    <property type="match status" value="1"/>
</dbReference>
<dbReference type="InterPro" id="IPR046357">
    <property type="entry name" value="PPIase_dom_sf"/>
</dbReference>
<evidence type="ECO:0000256" key="1">
    <source>
        <dbReference type="ARBA" id="ARBA00000971"/>
    </source>
</evidence>
<sequence>MARTLDVINIAAPPLPPVDQAMPSACQSHGCGGAEEQRPPLSAFAEVRIDGVEITAEQIAEEMPHHPSPDGESAWRAAAQALVVRHLLLREAARRGCAPVRETDEAGKPLVDDEALIRSLLDDVAGTAVPSEEECRRTYDAQAFRFRTPTLYEASHILIEPEGAGDDDAWAAAEQQARTIIAEVGDERATFAEAAREFSGCPSAQQEGSLGQLRRGDLVAEVQTHIERTPVGTVNREPVRSRHGWHVIRLDRIIEGRTLPFEVVKPKIADLLEARAWTVAAMRLVQELADEAEIEGIALDQAPVGDARAGTLAA</sequence>
<comment type="similarity">
    <text evidence="2">Belongs to the PpiC/parvulin rotamase family.</text>
</comment>
<evidence type="ECO:0000256" key="2">
    <source>
        <dbReference type="ARBA" id="ARBA00007656"/>
    </source>
</evidence>
<dbReference type="OrthoDB" id="196786at2"/>
<dbReference type="InterPro" id="IPR027304">
    <property type="entry name" value="Trigger_fact/SurA_dom_sf"/>
</dbReference>
<reference evidence="10 11" key="1">
    <citation type="submission" date="2019-12" db="EMBL/GenBank/DDBJ databases">
        <title>Genomic-based taxomic classification of the family Erythrobacteraceae.</title>
        <authorList>
            <person name="Xu L."/>
        </authorList>
    </citation>
    <scope>NUCLEOTIDE SEQUENCE [LARGE SCALE GENOMIC DNA]</scope>
    <source>
        <strain evidence="10 11">100921-2</strain>
    </source>
</reference>
<name>A0A6I4TDN5_9SPHN</name>